<evidence type="ECO:0000313" key="1">
    <source>
        <dbReference type="EMBL" id="KAK2194393.1"/>
    </source>
</evidence>
<protein>
    <recommendedName>
        <fullName evidence="4">C3H1-type domain-containing protein</fullName>
    </recommendedName>
</protein>
<evidence type="ECO:0000313" key="2">
    <source>
        <dbReference type="EMBL" id="KAK2198466.1"/>
    </source>
</evidence>
<evidence type="ECO:0008006" key="4">
    <source>
        <dbReference type="Google" id="ProtNLM"/>
    </source>
</evidence>
<comment type="caution">
    <text evidence="1">The sequence shown here is derived from an EMBL/GenBank/DDBJ whole genome shotgun (WGS) entry which is preliminary data.</text>
</comment>
<accession>A0AAD9ULY8</accession>
<organism evidence="1 3">
    <name type="scientific">Babesia duncani</name>
    <dbReference type="NCBI Taxonomy" id="323732"/>
    <lineage>
        <taxon>Eukaryota</taxon>
        <taxon>Sar</taxon>
        <taxon>Alveolata</taxon>
        <taxon>Apicomplexa</taxon>
        <taxon>Aconoidasida</taxon>
        <taxon>Piroplasmida</taxon>
        <taxon>Babesiidae</taxon>
        <taxon>Babesia</taxon>
    </lineage>
</organism>
<sequence>MRNLYDNEMDSFSNMYELSRFMDDDMDVDDMSHSSTIETPSSWNHDMLEQSVSSTCRNSTDTNEDMVLYRLIRSLFARGLLDTLKKYVEEIYNVDLALINSPYNLVNDKHEAILCALDDGTILITLTEFRIRVLKVIKRCLEDSVELNIVQLYTALRDKYQVIKSNEVPSIGSIAHSSGHCKPCVFACKKTNSCKSGFNCNFCHHHHKMVRRKAGKNWEKVSFENKLNSLLLEHNNATSACKSMWSNFTKPSPLDDTGKGKNPWMDSNYSGYNKISMDPAFLEMQMPLPMRCTLNIHDQFSKYMPDKSSLKSLHKTRDHDYVLDAFH</sequence>
<reference evidence="1" key="1">
    <citation type="journal article" date="2023" name="Nat. Microbiol.">
        <title>Babesia duncani multi-omics identifies virulence factors and drug targets.</title>
        <authorList>
            <person name="Singh P."/>
            <person name="Lonardi S."/>
            <person name="Liang Q."/>
            <person name="Vydyam P."/>
            <person name="Khabirova E."/>
            <person name="Fang T."/>
            <person name="Gihaz S."/>
            <person name="Thekkiniath J."/>
            <person name="Munshi M."/>
            <person name="Abel S."/>
            <person name="Ciampossin L."/>
            <person name="Batugedara G."/>
            <person name="Gupta M."/>
            <person name="Lu X.M."/>
            <person name="Lenz T."/>
            <person name="Chakravarty S."/>
            <person name="Cornillot E."/>
            <person name="Hu Y."/>
            <person name="Ma W."/>
            <person name="Gonzalez L.M."/>
            <person name="Sanchez S."/>
            <person name="Estrada K."/>
            <person name="Sanchez-Flores A."/>
            <person name="Montero E."/>
            <person name="Harb O.S."/>
            <person name="Le Roch K.G."/>
            <person name="Mamoun C.B."/>
        </authorList>
    </citation>
    <scope>NUCLEOTIDE SEQUENCE</scope>
    <source>
        <strain evidence="1">WA1</strain>
    </source>
</reference>
<dbReference type="GeneID" id="94335779"/>
<dbReference type="Proteomes" id="UP001214638">
    <property type="component" value="Unassembled WGS sequence"/>
</dbReference>
<dbReference type="RefSeq" id="XP_067805308.1">
    <property type="nucleotide sequence ID" value="XM_067946517.1"/>
</dbReference>
<dbReference type="KEGG" id="bdw:94335779"/>
<gene>
    <name evidence="2" type="ORF">BdWA1_001481</name>
    <name evidence="1" type="ORF">BdWA1_004141</name>
</gene>
<evidence type="ECO:0000313" key="3">
    <source>
        <dbReference type="Proteomes" id="UP001214638"/>
    </source>
</evidence>
<dbReference type="EMBL" id="JALLKP010000136">
    <property type="protein sequence ID" value="KAK2194393.1"/>
    <property type="molecule type" value="Genomic_DNA"/>
</dbReference>
<dbReference type="AlphaFoldDB" id="A0AAD9ULY8"/>
<dbReference type="EMBL" id="JALLKP010000001">
    <property type="protein sequence ID" value="KAK2198466.1"/>
    <property type="molecule type" value="Genomic_DNA"/>
</dbReference>
<proteinExistence type="predicted"/>
<keyword evidence="3" id="KW-1185">Reference proteome</keyword>
<name>A0AAD9ULY8_9APIC</name>